<organism evidence="10 11">
    <name type="scientific">Vitis vinifera</name>
    <name type="common">Grape</name>
    <dbReference type="NCBI Taxonomy" id="29760"/>
    <lineage>
        <taxon>Eukaryota</taxon>
        <taxon>Viridiplantae</taxon>
        <taxon>Streptophyta</taxon>
        <taxon>Embryophyta</taxon>
        <taxon>Tracheophyta</taxon>
        <taxon>Spermatophyta</taxon>
        <taxon>Magnoliopsida</taxon>
        <taxon>eudicotyledons</taxon>
        <taxon>Gunneridae</taxon>
        <taxon>Pentapetalae</taxon>
        <taxon>rosids</taxon>
        <taxon>Vitales</taxon>
        <taxon>Vitaceae</taxon>
        <taxon>Viteae</taxon>
        <taxon>Vitis</taxon>
    </lineage>
</organism>
<dbReference type="FunFam" id="1.20.1050.10:FF:000004">
    <property type="entry name" value="Glutathione S-transferase F2"/>
    <property type="match status" value="1"/>
</dbReference>
<protein>
    <recommendedName>
        <fullName evidence="3">glutathione transferase</fullName>
        <ecNumber evidence="3">2.5.1.18</ecNumber>
    </recommendedName>
</protein>
<name>A0A438KH36_VITVI</name>
<comment type="subcellular location">
    <subcellularLocation>
        <location evidence="1">Cytoplasm</location>
        <location evidence="1">Cytosol</location>
    </subcellularLocation>
</comment>
<dbReference type="InterPro" id="IPR034347">
    <property type="entry name" value="GST_Phi_C"/>
</dbReference>
<dbReference type="PANTHER" id="PTHR43900">
    <property type="entry name" value="GLUTATHIONE S-TRANSFERASE RHO"/>
    <property type="match status" value="1"/>
</dbReference>
<keyword evidence="4" id="KW-0963">Cytoplasm</keyword>
<sequence>MEVNIILFLSGRLTRILLPSSFLKPLFYTSTVMAVRKVYGSLDSPATLKVLACLFEHHLDFEFVPVDISAGDNRKKPFLNMSPFGQVPVFEDGGYTQFGKCERRIKGNSKINGASIWEERRRARLWNSQKQAVVSNWIDVEDHKFEPPALELISELLTKPGNGLAPDLAVVAKAEAQLAKVLDVYEARLAEFKYLAANNYTIADVLHLPNLQALMETPAKKLIESRARVSAWCSEILARPAWAKVVEMKLKAHA</sequence>
<keyword evidence="6 10" id="KW-0808">Transferase</keyword>
<dbReference type="InterPro" id="IPR004046">
    <property type="entry name" value="GST_C"/>
</dbReference>
<feature type="domain" description="GST C-terminal" evidence="9">
    <location>
        <begin position="127"/>
        <end position="254"/>
    </location>
</feature>
<dbReference type="PANTHER" id="PTHR43900:SF56">
    <property type="entry name" value="GLUTATHIONE TRANSFERASE"/>
    <property type="match status" value="1"/>
</dbReference>
<dbReference type="GO" id="GO:0005829">
    <property type="term" value="C:cytosol"/>
    <property type="evidence" value="ECO:0007669"/>
    <property type="project" value="UniProtKB-SubCell"/>
</dbReference>
<comment type="similarity">
    <text evidence="2">Belongs to the GST superfamily. Phi family.</text>
</comment>
<dbReference type="GO" id="GO:0004364">
    <property type="term" value="F:glutathione transferase activity"/>
    <property type="evidence" value="ECO:0007669"/>
    <property type="project" value="UniProtKB-EC"/>
</dbReference>
<evidence type="ECO:0000259" key="9">
    <source>
        <dbReference type="PROSITE" id="PS50405"/>
    </source>
</evidence>
<dbReference type="InterPro" id="IPR004045">
    <property type="entry name" value="Glutathione_S-Trfase_N"/>
</dbReference>
<comment type="caution">
    <text evidence="10">The sequence shown here is derived from an EMBL/GenBank/DDBJ whole genome shotgun (WGS) entry which is preliminary data.</text>
</comment>
<dbReference type="InterPro" id="IPR036282">
    <property type="entry name" value="Glutathione-S-Trfase_C_sf"/>
</dbReference>
<evidence type="ECO:0000256" key="7">
    <source>
        <dbReference type="ARBA" id="ARBA00047960"/>
    </source>
</evidence>
<evidence type="ECO:0000256" key="4">
    <source>
        <dbReference type="ARBA" id="ARBA00022490"/>
    </source>
</evidence>
<comment type="catalytic activity">
    <reaction evidence="7">
        <text>RX + glutathione = an S-substituted glutathione + a halide anion + H(+)</text>
        <dbReference type="Rhea" id="RHEA:16437"/>
        <dbReference type="ChEBI" id="CHEBI:15378"/>
        <dbReference type="ChEBI" id="CHEBI:16042"/>
        <dbReference type="ChEBI" id="CHEBI:17792"/>
        <dbReference type="ChEBI" id="CHEBI:57925"/>
        <dbReference type="ChEBI" id="CHEBI:90779"/>
        <dbReference type="EC" id="2.5.1.18"/>
    </reaction>
</comment>
<evidence type="ECO:0000256" key="5">
    <source>
        <dbReference type="ARBA" id="ARBA00022575"/>
    </source>
</evidence>
<dbReference type="GO" id="GO:0009407">
    <property type="term" value="P:toxin catabolic process"/>
    <property type="evidence" value="ECO:0007669"/>
    <property type="project" value="UniProtKB-ARBA"/>
</dbReference>
<accession>A0A438KH36</accession>
<gene>
    <name evidence="10" type="primary">PARB_1</name>
    <name evidence="10" type="ORF">CK203_002869</name>
</gene>
<dbReference type="Gene3D" id="1.20.1050.10">
    <property type="match status" value="1"/>
</dbReference>
<dbReference type="SUPFAM" id="SSF52833">
    <property type="entry name" value="Thioredoxin-like"/>
    <property type="match status" value="1"/>
</dbReference>
<feature type="domain" description="GST N-terminal" evidence="8">
    <location>
        <begin position="34"/>
        <end position="130"/>
    </location>
</feature>
<evidence type="ECO:0000256" key="3">
    <source>
        <dbReference type="ARBA" id="ARBA00012452"/>
    </source>
</evidence>
<dbReference type="AlphaFoldDB" id="A0A438KH36"/>
<reference evidence="10 11" key="1">
    <citation type="journal article" date="2018" name="PLoS Genet.">
        <title>Population sequencing reveals clonal diversity and ancestral inbreeding in the grapevine cultivar Chardonnay.</title>
        <authorList>
            <person name="Roach M.J."/>
            <person name="Johnson D.L."/>
            <person name="Bohlmann J."/>
            <person name="van Vuuren H.J."/>
            <person name="Jones S.J."/>
            <person name="Pretorius I.S."/>
            <person name="Schmidt S.A."/>
            <person name="Borneman A.R."/>
        </authorList>
    </citation>
    <scope>NUCLEOTIDE SEQUENCE [LARGE SCALE GENOMIC DNA]</scope>
    <source>
        <strain evidence="11">cv. Chardonnay</strain>
        <tissue evidence="10">Leaf</tissue>
    </source>
</reference>
<proteinExistence type="inferred from homology"/>
<dbReference type="SFLD" id="SFLDS00019">
    <property type="entry name" value="Glutathione_Transferase_(cytos"/>
    <property type="match status" value="1"/>
</dbReference>
<dbReference type="PROSITE" id="PS50405">
    <property type="entry name" value="GST_CTER"/>
    <property type="match status" value="1"/>
</dbReference>
<dbReference type="EMBL" id="QGNW01000006">
    <property type="protein sequence ID" value="RVX20515.1"/>
    <property type="molecule type" value="Genomic_DNA"/>
</dbReference>
<dbReference type="Pfam" id="PF02798">
    <property type="entry name" value="GST_N"/>
    <property type="match status" value="1"/>
</dbReference>
<evidence type="ECO:0000256" key="6">
    <source>
        <dbReference type="ARBA" id="ARBA00022679"/>
    </source>
</evidence>
<dbReference type="InterPro" id="IPR040079">
    <property type="entry name" value="Glutathione_S-Trfase"/>
</dbReference>
<dbReference type="SUPFAM" id="SSF47616">
    <property type="entry name" value="GST C-terminal domain-like"/>
    <property type="match status" value="1"/>
</dbReference>
<keyword evidence="5" id="KW-0216">Detoxification</keyword>
<dbReference type="Gene3D" id="3.40.30.10">
    <property type="entry name" value="Glutaredoxin"/>
    <property type="match status" value="1"/>
</dbReference>
<dbReference type="Proteomes" id="UP000288805">
    <property type="component" value="Unassembled WGS sequence"/>
</dbReference>
<evidence type="ECO:0000313" key="10">
    <source>
        <dbReference type="EMBL" id="RVX20515.1"/>
    </source>
</evidence>
<dbReference type="Pfam" id="PF00043">
    <property type="entry name" value="GST_C"/>
    <property type="match status" value="1"/>
</dbReference>
<evidence type="ECO:0000256" key="1">
    <source>
        <dbReference type="ARBA" id="ARBA00004514"/>
    </source>
</evidence>
<dbReference type="CDD" id="cd03187">
    <property type="entry name" value="GST_C_Phi"/>
    <property type="match status" value="1"/>
</dbReference>
<dbReference type="InterPro" id="IPR010987">
    <property type="entry name" value="Glutathione-S-Trfase_C-like"/>
</dbReference>
<dbReference type="SFLD" id="SFLDG00358">
    <property type="entry name" value="Main_(cytGST)"/>
    <property type="match status" value="1"/>
</dbReference>
<evidence type="ECO:0000256" key="2">
    <source>
        <dbReference type="ARBA" id="ARBA00010128"/>
    </source>
</evidence>
<evidence type="ECO:0000259" key="8">
    <source>
        <dbReference type="PROSITE" id="PS50404"/>
    </source>
</evidence>
<dbReference type="PROSITE" id="PS50404">
    <property type="entry name" value="GST_NTER"/>
    <property type="match status" value="1"/>
</dbReference>
<dbReference type="EC" id="2.5.1.18" evidence="3"/>
<dbReference type="InterPro" id="IPR036249">
    <property type="entry name" value="Thioredoxin-like_sf"/>
</dbReference>
<evidence type="ECO:0000313" key="11">
    <source>
        <dbReference type="Proteomes" id="UP000288805"/>
    </source>
</evidence>